<dbReference type="Gene3D" id="3.40.50.12710">
    <property type="match status" value="1"/>
</dbReference>
<dbReference type="GO" id="GO:0008168">
    <property type="term" value="F:methyltransferase activity"/>
    <property type="evidence" value="ECO:0007669"/>
    <property type="project" value="UniProtKB-KW"/>
</dbReference>
<protein>
    <submittedName>
        <fullName evidence="3">SAM-dependent MidA family methyltransferase</fullName>
    </submittedName>
</protein>
<dbReference type="SUPFAM" id="SSF53335">
    <property type="entry name" value="S-adenosyl-L-methionine-dependent methyltransferases"/>
    <property type="match status" value="1"/>
</dbReference>
<evidence type="ECO:0000256" key="2">
    <source>
        <dbReference type="ARBA" id="ARBA00022679"/>
    </source>
</evidence>
<accession>A0ABY0IMX2</accession>
<dbReference type="GO" id="GO:0032259">
    <property type="term" value="P:methylation"/>
    <property type="evidence" value="ECO:0007669"/>
    <property type="project" value="UniProtKB-KW"/>
</dbReference>
<dbReference type="RefSeq" id="WP_130459702.1">
    <property type="nucleotide sequence ID" value="NZ_SHKM01000002.1"/>
</dbReference>
<keyword evidence="1 3" id="KW-0489">Methyltransferase</keyword>
<name>A0ABY0IMX2_9RHOO</name>
<evidence type="ECO:0000313" key="3">
    <source>
        <dbReference type="EMBL" id="RZT76558.1"/>
    </source>
</evidence>
<keyword evidence="2" id="KW-0808">Transferase</keyword>
<dbReference type="Proteomes" id="UP000292136">
    <property type="component" value="Unassembled WGS sequence"/>
</dbReference>
<comment type="caution">
    <text evidence="3">The sequence shown here is derived from an EMBL/GenBank/DDBJ whole genome shotgun (WGS) entry which is preliminary data.</text>
</comment>
<proteinExistence type="predicted"/>
<sequence>MALPLPDADALAHSQRLTDALAAEIAGRGGWIDFARFMELALYAPGLGYYTAGARKFGADGDFVTAPELSPLFARSLAPQAAQIMAASGPRIIEAGAGTGRLAADLLLALEALGSLPESYAILDLSPDLRQRQAATLEQRAPHLLDRVQWLDRLPQRFSGLVLGNEVLDAMPVHAVAWRESGIFERGVGIGPAGFAWVERPATGELLARAQSLAAECTIPPAGYMSEIGLAAPAWVASWGPILEQGALLLLDYGFPRQEFYHPQRGGGTLMCHYRHHAHPDPFHLPGLTDITAHVDFTAAAEAGFAAGLEVLGYTAQGQFLMNAGLLDCLASLAPGSSEYFKAAAMVQKLVQPHEMGELFKVIALGKGLAEPLLGFQRGDRSHTL</sequence>
<dbReference type="InterPro" id="IPR038375">
    <property type="entry name" value="NDUFAF7_sf"/>
</dbReference>
<evidence type="ECO:0000256" key="1">
    <source>
        <dbReference type="ARBA" id="ARBA00022603"/>
    </source>
</evidence>
<dbReference type="InterPro" id="IPR003788">
    <property type="entry name" value="NDUFAF7"/>
</dbReference>
<reference evidence="3 4" key="1">
    <citation type="submission" date="2019-02" db="EMBL/GenBank/DDBJ databases">
        <title>Genomic Encyclopedia of Type Strains, Phase IV (KMG-IV): sequencing the most valuable type-strain genomes for metagenomic binning, comparative biology and taxonomic classification.</title>
        <authorList>
            <person name="Goeker M."/>
        </authorList>
    </citation>
    <scope>NUCLEOTIDE SEQUENCE [LARGE SCALE GENOMIC DNA]</scope>
    <source>
        <strain evidence="3 4">DSM 21223</strain>
    </source>
</reference>
<dbReference type="InterPro" id="IPR029063">
    <property type="entry name" value="SAM-dependent_MTases_sf"/>
</dbReference>
<dbReference type="Pfam" id="PF02636">
    <property type="entry name" value="Methyltransf_28"/>
    <property type="match status" value="1"/>
</dbReference>
<evidence type="ECO:0000313" key="4">
    <source>
        <dbReference type="Proteomes" id="UP000292136"/>
    </source>
</evidence>
<dbReference type="PANTHER" id="PTHR12049:SF7">
    <property type="entry name" value="PROTEIN ARGININE METHYLTRANSFERASE NDUFAF7, MITOCHONDRIAL"/>
    <property type="match status" value="1"/>
</dbReference>
<organism evidence="3 4">
    <name type="scientific">Azospira oryzae</name>
    <dbReference type="NCBI Taxonomy" id="146939"/>
    <lineage>
        <taxon>Bacteria</taxon>
        <taxon>Pseudomonadati</taxon>
        <taxon>Pseudomonadota</taxon>
        <taxon>Betaproteobacteria</taxon>
        <taxon>Rhodocyclales</taxon>
        <taxon>Rhodocyclaceae</taxon>
        <taxon>Azospira</taxon>
    </lineage>
</organism>
<dbReference type="EMBL" id="SHKM01000002">
    <property type="protein sequence ID" value="RZT76558.1"/>
    <property type="molecule type" value="Genomic_DNA"/>
</dbReference>
<gene>
    <name evidence="3" type="ORF">EV678_2435</name>
</gene>
<dbReference type="PANTHER" id="PTHR12049">
    <property type="entry name" value="PROTEIN ARGININE METHYLTRANSFERASE NDUFAF7, MITOCHONDRIAL"/>
    <property type="match status" value="1"/>
</dbReference>
<keyword evidence="4" id="KW-1185">Reference proteome</keyword>